<keyword evidence="3" id="KW-1185">Reference proteome</keyword>
<dbReference type="Proteomes" id="UP001300745">
    <property type="component" value="Unassembled WGS sequence"/>
</dbReference>
<proteinExistence type="predicted"/>
<evidence type="ECO:0000313" key="2">
    <source>
        <dbReference type="EMBL" id="MCX2937893.1"/>
    </source>
</evidence>
<feature type="region of interest" description="Disordered" evidence="1">
    <location>
        <begin position="127"/>
        <end position="165"/>
    </location>
</feature>
<protein>
    <submittedName>
        <fullName evidence="2">Uncharacterized protein</fullName>
    </submittedName>
</protein>
<dbReference type="RefSeq" id="WP_265997555.1">
    <property type="nucleotide sequence ID" value="NZ_JAPJDN010000010.1"/>
</dbReference>
<gene>
    <name evidence="2" type="ORF">ORI27_14390</name>
</gene>
<feature type="region of interest" description="Disordered" evidence="1">
    <location>
        <begin position="41"/>
        <end position="66"/>
    </location>
</feature>
<reference evidence="2 3" key="1">
    <citation type="submission" date="2022-11" db="EMBL/GenBank/DDBJ databases">
        <title>Mycobacterium sp. nov.</title>
        <authorList>
            <person name="Papic B."/>
            <person name="Spicic S."/>
            <person name="Duvnjak S."/>
        </authorList>
    </citation>
    <scope>NUCLEOTIDE SEQUENCE [LARGE SCALE GENOMIC DNA]</scope>
    <source>
        <strain evidence="2 3">CVI_P4</strain>
    </source>
</reference>
<sequence>MRAAAARAHAEIIASRALALSTADKELASKITTTSAELTNHRFNEPPESGGIHAVDFKEAPPPSPSYPINDVIAEATDLDGNHVVMRRGYYDAATQQGFGWDKAYWRHGVINPNVFKDLISHSRPISNTNGDIPEPYRQSSFPVSAPKPQQPLSATEPRRYGNPV</sequence>
<comment type="caution">
    <text evidence="2">The sequence shown here is derived from an EMBL/GenBank/DDBJ whole genome shotgun (WGS) entry which is preliminary data.</text>
</comment>
<dbReference type="EMBL" id="JAPJDO010000010">
    <property type="protein sequence ID" value="MCX2937893.1"/>
    <property type="molecule type" value="Genomic_DNA"/>
</dbReference>
<evidence type="ECO:0000313" key="3">
    <source>
        <dbReference type="Proteomes" id="UP001300745"/>
    </source>
</evidence>
<name>A0ABT3SEF3_9MYCO</name>
<evidence type="ECO:0000256" key="1">
    <source>
        <dbReference type="SAM" id="MobiDB-lite"/>
    </source>
</evidence>
<organism evidence="2 3">
    <name type="scientific">Mycobacterium pinniadriaticum</name>
    <dbReference type="NCBI Taxonomy" id="2994102"/>
    <lineage>
        <taxon>Bacteria</taxon>
        <taxon>Bacillati</taxon>
        <taxon>Actinomycetota</taxon>
        <taxon>Actinomycetes</taxon>
        <taxon>Mycobacteriales</taxon>
        <taxon>Mycobacteriaceae</taxon>
        <taxon>Mycobacterium</taxon>
    </lineage>
</organism>
<accession>A0ABT3SEF3</accession>